<sequence>MRAVRVAQLLAGAVLLVVPALSGPVSGRLLLITGTLTLVLGAWWHRGVAVTLTAVQGYCWAGSRWPARRRRWPARRSAAARASP</sequence>
<name>A0A7R7DMM1_9ACTN</name>
<reference evidence="2 3" key="1">
    <citation type="submission" date="2020-08" db="EMBL/GenBank/DDBJ databases">
        <title>Whole genome shotgun sequence of Actinocatenispora thailandica NBRC 105041.</title>
        <authorList>
            <person name="Komaki H."/>
            <person name="Tamura T."/>
        </authorList>
    </citation>
    <scope>NUCLEOTIDE SEQUENCE [LARGE SCALE GENOMIC DNA]</scope>
    <source>
        <strain evidence="2 3">NBRC 105041</strain>
    </source>
</reference>
<keyword evidence="1" id="KW-0472">Membrane</keyword>
<gene>
    <name evidence="2" type="ORF">Athai_18490</name>
</gene>
<dbReference type="EMBL" id="AP023355">
    <property type="protein sequence ID" value="BCJ34346.1"/>
    <property type="molecule type" value="Genomic_DNA"/>
</dbReference>
<proteinExistence type="predicted"/>
<dbReference type="KEGG" id="atl:Athai_18490"/>
<evidence type="ECO:0000256" key="1">
    <source>
        <dbReference type="SAM" id="Phobius"/>
    </source>
</evidence>
<keyword evidence="3" id="KW-1185">Reference proteome</keyword>
<keyword evidence="1" id="KW-1133">Transmembrane helix</keyword>
<keyword evidence="1" id="KW-0812">Transmembrane</keyword>
<evidence type="ECO:0000313" key="2">
    <source>
        <dbReference type="EMBL" id="BCJ34346.1"/>
    </source>
</evidence>
<dbReference type="RefSeq" id="WP_203961088.1">
    <property type="nucleotide sequence ID" value="NZ_AP023355.1"/>
</dbReference>
<feature type="transmembrane region" description="Helical" evidence="1">
    <location>
        <begin position="38"/>
        <end position="61"/>
    </location>
</feature>
<protein>
    <submittedName>
        <fullName evidence="2">Uncharacterized protein</fullName>
    </submittedName>
</protein>
<dbReference type="Proteomes" id="UP000611640">
    <property type="component" value="Chromosome"/>
</dbReference>
<evidence type="ECO:0000313" key="3">
    <source>
        <dbReference type="Proteomes" id="UP000611640"/>
    </source>
</evidence>
<organism evidence="2 3">
    <name type="scientific">Actinocatenispora thailandica</name>
    <dbReference type="NCBI Taxonomy" id="227318"/>
    <lineage>
        <taxon>Bacteria</taxon>
        <taxon>Bacillati</taxon>
        <taxon>Actinomycetota</taxon>
        <taxon>Actinomycetes</taxon>
        <taxon>Micromonosporales</taxon>
        <taxon>Micromonosporaceae</taxon>
        <taxon>Actinocatenispora</taxon>
    </lineage>
</organism>
<dbReference type="AlphaFoldDB" id="A0A7R7DMM1"/>
<accession>A0A7R7DMM1</accession>